<feature type="transmembrane region" description="Helical" evidence="2">
    <location>
        <begin position="12"/>
        <end position="30"/>
    </location>
</feature>
<dbReference type="EMBL" id="JACSNR010000005">
    <property type="protein sequence ID" value="MBM6923380.1"/>
    <property type="molecule type" value="Genomic_DNA"/>
</dbReference>
<keyword evidence="3" id="KW-0132">Cell division</keyword>
<accession>A0ABS2GLL7</accession>
<evidence type="ECO:0000313" key="4">
    <source>
        <dbReference type="Proteomes" id="UP000724149"/>
    </source>
</evidence>
<reference evidence="3 4" key="1">
    <citation type="journal article" date="2021" name="Sci. Rep.">
        <title>The distribution of antibiotic resistance genes in chicken gut microbiota commensals.</title>
        <authorList>
            <person name="Juricova H."/>
            <person name="Matiasovicova J."/>
            <person name="Kubasova T."/>
            <person name="Cejkova D."/>
            <person name="Rychlik I."/>
        </authorList>
    </citation>
    <scope>NUCLEOTIDE SEQUENCE [LARGE SCALE GENOMIC DNA]</scope>
    <source>
        <strain evidence="3 4">An564</strain>
    </source>
</reference>
<dbReference type="RefSeq" id="WP_177502919.1">
    <property type="nucleotide sequence ID" value="NZ_JACSNR010000005.1"/>
</dbReference>
<feature type="coiled-coil region" evidence="1">
    <location>
        <begin position="27"/>
        <end position="64"/>
    </location>
</feature>
<dbReference type="GO" id="GO:0051301">
    <property type="term" value="P:cell division"/>
    <property type="evidence" value="ECO:0007669"/>
    <property type="project" value="UniProtKB-KW"/>
</dbReference>
<dbReference type="Pfam" id="PF04977">
    <property type="entry name" value="DivIC"/>
    <property type="match status" value="1"/>
</dbReference>
<dbReference type="InterPro" id="IPR007060">
    <property type="entry name" value="FtsL/DivIC"/>
</dbReference>
<proteinExistence type="predicted"/>
<keyword evidence="2" id="KW-0472">Membrane</keyword>
<evidence type="ECO:0000256" key="1">
    <source>
        <dbReference type="SAM" id="Coils"/>
    </source>
</evidence>
<keyword evidence="1" id="KW-0175">Coiled coil</keyword>
<keyword evidence="2" id="KW-1133">Transmembrane helix</keyword>
<keyword evidence="3" id="KW-0131">Cell cycle</keyword>
<dbReference type="Proteomes" id="UP000724149">
    <property type="component" value="Unassembled WGS sequence"/>
</dbReference>
<evidence type="ECO:0000256" key="2">
    <source>
        <dbReference type="SAM" id="Phobius"/>
    </source>
</evidence>
<name>A0ABS2GLL7_9FIRM</name>
<keyword evidence="4" id="KW-1185">Reference proteome</keyword>
<comment type="caution">
    <text evidence="3">The sequence shown here is derived from an EMBL/GenBank/DDBJ whole genome shotgun (WGS) entry which is preliminary data.</text>
</comment>
<keyword evidence="2" id="KW-0812">Transmembrane</keyword>
<organism evidence="3 4">
    <name type="scientific">Hydrogenoanaerobacterium saccharovorans</name>
    <dbReference type="NCBI Taxonomy" id="474960"/>
    <lineage>
        <taxon>Bacteria</taxon>
        <taxon>Bacillati</taxon>
        <taxon>Bacillota</taxon>
        <taxon>Clostridia</taxon>
        <taxon>Eubacteriales</taxon>
        <taxon>Oscillospiraceae</taxon>
        <taxon>Hydrogenoanaerobacterium</taxon>
    </lineage>
</organism>
<gene>
    <name evidence="3" type="ORF">H9X81_06715</name>
</gene>
<sequence>MAKAKAKKNTLLRVSVILFLLYVVISLVQIQGSIQKNREQLAALEQQNEEQRIANKELERILSDGTEEEYIERIAREQLGFAYPEEQVLVDISGS</sequence>
<protein>
    <submittedName>
        <fullName evidence="3">Cell division protein FtsL</fullName>
    </submittedName>
</protein>
<evidence type="ECO:0000313" key="3">
    <source>
        <dbReference type="EMBL" id="MBM6923380.1"/>
    </source>
</evidence>